<dbReference type="GO" id="GO:0016020">
    <property type="term" value="C:membrane"/>
    <property type="evidence" value="ECO:0007669"/>
    <property type="project" value="InterPro"/>
</dbReference>
<evidence type="ECO:0000313" key="3">
    <source>
        <dbReference type="Proteomes" id="UP000076268"/>
    </source>
</evidence>
<dbReference type="Pfam" id="PF03616">
    <property type="entry name" value="Glt_symporter"/>
    <property type="match status" value="1"/>
</dbReference>
<evidence type="ECO:0000256" key="1">
    <source>
        <dbReference type="SAM" id="Phobius"/>
    </source>
</evidence>
<comment type="caution">
    <text evidence="2">The sequence shown here is derived from an EMBL/GenBank/DDBJ whole genome shotgun (WGS) entry which is preliminary data.</text>
</comment>
<feature type="transmembrane region" description="Helical" evidence="1">
    <location>
        <begin position="36"/>
        <end position="59"/>
    </location>
</feature>
<organism evidence="2 3">
    <name type="scientific">Anaerosporomusa subterranea</name>
    <dbReference type="NCBI Taxonomy" id="1794912"/>
    <lineage>
        <taxon>Bacteria</taxon>
        <taxon>Bacillati</taxon>
        <taxon>Bacillota</taxon>
        <taxon>Negativicutes</taxon>
        <taxon>Acetonemataceae</taxon>
        <taxon>Anaerosporomusa</taxon>
    </lineage>
</organism>
<evidence type="ECO:0000313" key="2">
    <source>
        <dbReference type="EMBL" id="KYZ75271.1"/>
    </source>
</evidence>
<feature type="transmembrane region" description="Helical" evidence="1">
    <location>
        <begin position="6"/>
        <end position="24"/>
    </location>
</feature>
<protein>
    <recommendedName>
        <fullName evidence="4">Sodium/glutamate symporter</fullName>
    </recommendedName>
</protein>
<dbReference type="AlphaFoldDB" id="A0A154BMY9"/>
<dbReference type="InterPro" id="IPR004445">
    <property type="entry name" value="GltS"/>
</dbReference>
<feature type="transmembrane region" description="Helical" evidence="1">
    <location>
        <begin position="65"/>
        <end position="87"/>
    </location>
</feature>
<feature type="transmembrane region" description="Helical" evidence="1">
    <location>
        <begin position="99"/>
        <end position="127"/>
    </location>
</feature>
<dbReference type="PANTHER" id="PTHR36178">
    <property type="entry name" value="SLR0625 PROTEIN"/>
    <property type="match status" value="1"/>
</dbReference>
<dbReference type="GO" id="GO:0015813">
    <property type="term" value="P:L-glutamate transmembrane transport"/>
    <property type="evidence" value="ECO:0007669"/>
    <property type="project" value="InterPro"/>
</dbReference>
<sequence>MEKQWISFPTFSLSLYITMAINNLKLWELINLAVPLLIILIGQIILMFFFCWLVVFFLMGRDYEATMLSVGMIGFGMGAVPNALVNMQALSQKYGPSPNAFFLVPLVGAFLIDFVNALIITGMASLFR</sequence>
<dbReference type="Proteomes" id="UP000076268">
    <property type="component" value="Unassembled WGS sequence"/>
</dbReference>
<keyword evidence="1" id="KW-1133">Transmembrane helix</keyword>
<keyword evidence="3" id="KW-1185">Reference proteome</keyword>
<accession>A0A154BMY9</accession>
<proteinExistence type="predicted"/>
<evidence type="ECO:0008006" key="4">
    <source>
        <dbReference type="Google" id="ProtNLM"/>
    </source>
</evidence>
<gene>
    <name evidence="2" type="ORF">AXX12_14020</name>
</gene>
<name>A0A154BMY9_ANASB</name>
<keyword evidence="1" id="KW-0472">Membrane</keyword>
<reference evidence="2 3" key="1">
    <citation type="submission" date="2016-02" db="EMBL/GenBank/DDBJ databases">
        <title>Anaerosporomusa subterraneum gen. nov., sp. nov., a spore-forming obligate anaerobe isolated from saprolite.</title>
        <authorList>
            <person name="Choi J.K."/>
            <person name="Shah M."/>
            <person name="Yee N."/>
        </authorList>
    </citation>
    <scope>NUCLEOTIDE SEQUENCE [LARGE SCALE GENOMIC DNA]</scope>
    <source>
        <strain evidence="2 3">RU4</strain>
    </source>
</reference>
<dbReference type="GO" id="GO:0015501">
    <property type="term" value="F:glutamate:sodium symporter activity"/>
    <property type="evidence" value="ECO:0007669"/>
    <property type="project" value="InterPro"/>
</dbReference>
<dbReference type="PANTHER" id="PTHR36178:SF1">
    <property type="entry name" value="SODIUM_GLUTAMATE SYMPORTER"/>
    <property type="match status" value="1"/>
</dbReference>
<dbReference type="EMBL" id="LSGP01000025">
    <property type="protein sequence ID" value="KYZ75271.1"/>
    <property type="molecule type" value="Genomic_DNA"/>
</dbReference>
<keyword evidence="1" id="KW-0812">Transmembrane</keyword>